<evidence type="ECO:0000256" key="2">
    <source>
        <dbReference type="SAM" id="Phobius"/>
    </source>
</evidence>
<dbReference type="PROSITE" id="PS00409">
    <property type="entry name" value="PROKAR_NTER_METHYL"/>
    <property type="match status" value="1"/>
</dbReference>
<keyword evidence="2" id="KW-0472">Membrane</keyword>
<evidence type="ECO:0000313" key="4">
    <source>
        <dbReference type="Proteomes" id="UP001442494"/>
    </source>
</evidence>
<keyword evidence="2" id="KW-1133">Transmembrane helix</keyword>
<dbReference type="NCBIfam" id="TIGR02532">
    <property type="entry name" value="IV_pilin_GFxxxE"/>
    <property type="match status" value="1"/>
</dbReference>
<feature type="compositionally biased region" description="Basic and acidic residues" evidence="1">
    <location>
        <begin position="29"/>
        <end position="38"/>
    </location>
</feature>
<keyword evidence="4" id="KW-1185">Reference proteome</keyword>
<feature type="transmembrane region" description="Helical" evidence="2">
    <location>
        <begin position="64"/>
        <end position="83"/>
    </location>
</feature>
<keyword evidence="2" id="KW-0812">Transmembrane</keyword>
<reference evidence="3 4" key="1">
    <citation type="submission" date="2022-04" db="EMBL/GenBank/DDBJ databases">
        <title>Positive selection, recombination, and allopatry shape intraspecific diversity of widespread and dominant cyanobacteria.</title>
        <authorList>
            <person name="Wei J."/>
            <person name="Shu W."/>
            <person name="Hu C."/>
        </authorList>
    </citation>
    <scope>NUCLEOTIDE SEQUENCE [LARGE SCALE GENOMIC DNA]</scope>
    <source>
        <strain evidence="3 4">GB2-A5</strain>
    </source>
</reference>
<accession>A0ABV0JJQ1</accession>
<gene>
    <name evidence="3" type="primary">hpsB</name>
    <name evidence="3" type="ORF">NDI37_00255</name>
</gene>
<dbReference type="InterPro" id="IPR012902">
    <property type="entry name" value="N_methyl_site"/>
</dbReference>
<name>A0ABV0JJQ1_9CYAN</name>
<protein>
    <submittedName>
        <fullName evidence="3">Hormogonium polysaccharide secretion pseudopilin HpsB</fullName>
    </submittedName>
</protein>
<comment type="caution">
    <text evidence="3">The sequence shown here is derived from an EMBL/GenBank/DDBJ whole genome shotgun (WGS) entry which is preliminary data.</text>
</comment>
<proteinExistence type="predicted"/>
<dbReference type="NCBIfam" id="NF038303">
    <property type="entry name" value="EPS_HpsB"/>
    <property type="match status" value="1"/>
</dbReference>
<evidence type="ECO:0000313" key="3">
    <source>
        <dbReference type="EMBL" id="MEP0862912.1"/>
    </source>
</evidence>
<dbReference type="Proteomes" id="UP001442494">
    <property type="component" value="Unassembled WGS sequence"/>
</dbReference>
<feature type="compositionally biased region" description="Low complexity" evidence="1">
    <location>
        <begin position="9"/>
        <end position="21"/>
    </location>
</feature>
<feature type="region of interest" description="Disordered" evidence="1">
    <location>
        <begin position="1"/>
        <end position="38"/>
    </location>
</feature>
<dbReference type="RefSeq" id="WP_190424219.1">
    <property type="nucleotide sequence ID" value="NZ_JAMPKK010000001.1"/>
</dbReference>
<dbReference type="Pfam" id="PF07963">
    <property type="entry name" value="N_methyl"/>
    <property type="match status" value="1"/>
</dbReference>
<dbReference type="EMBL" id="JAMPKK010000001">
    <property type="protein sequence ID" value="MEP0862912.1"/>
    <property type="molecule type" value="Genomic_DNA"/>
</dbReference>
<organism evidence="3 4">
    <name type="scientific">Funiculus sociatus GB2-A5</name>
    <dbReference type="NCBI Taxonomy" id="2933946"/>
    <lineage>
        <taxon>Bacteria</taxon>
        <taxon>Bacillati</taxon>
        <taxon>Cyanobacteriota</taxon>
        <taxon>Cyanophyceae</taxon>
        <taxon>Coleofasciculales</taxon>
        <taxon>Coleofasciculaceae</taxon>
        <taxon>Funiculus</taxon>
    </lineage>
</organism>
<evidence type="ECO:0000256" key="1">
    <source>
        <dbReference type="SAM" id="MobiDB-lite"/>
    </source>
</evidence>
<sequence length="274" mass="28443">MITPKKQQHLSSHSGVSSVGLTSPQPLSYKERGLSSLPTKERARGLGLRTLNSSESGFTLIESLLAIIVVAILLSAIAPVIVLSTATRVQARRVELGSQAARTYIDGIRSGRITPPLATVATTKNPTKAQVTDDLAKFSAVKGPNSSGSLSIPNAQYKDGLYCIDGDGDGSCLHTSLVDMVVQPIVGGTVGVAPITTTTGGTEGYPLLVRVYRADAFSDTTALKPQTDGDKGSKQATFTGGLGARKLPVVAVTTAIASSQTSFTQLCNRLGCTP</sequence>